<evidence type="ECO:0000313" key="5">
    <source>
        <dbReference type="EMBL" id="KAE9962837.1"/>
    </source>
</evidence>
<evidence type="ECO:0000313" key="6">
    <source>
        <dbReference type="Proteomes" id="UP000433883"/>
    </source>
</evidence>
<dbReference type="PROSITE" id="PS51375">
    <property type="entry name" value="PPR"/>
    <property type="match status" value="2"/>
</dbReference>
<dbReference type="InterPro" id="IPR051222">
    <property type="entry name" value="PPR/CCM1_RNA-binding"/>
</dbReference>
<evidence type="ECO:0000256" key="2">
    <source>
        <dbReference type="PROSITE-ProRule" id="PRU00708"/>
    </source>
</evidence>
<feature type="region of interest" description="Disordered" evidence="4">
    <location>
        <begin position="1471"/>
        <end position="1563"/>
    </location>
</feature>
<dbReference type="EMBL" id="WNWQ01000954">
    <property type="protein sequence ID" value="KAE9962837.1"/>
    <property type="molecule type" value="Genomic_DNA"/>
</dbReference>
<feature type="compositionally biased region" description="Basic and acidic residues" evidence="4">
    <location>
        <begin position="1530"/>
        <end position="1542"/>
    </location>
</feature>
<dbReference type="InterPro" id="IPR002885">
    <property type="entry name" value="PPR_rpt"/>
</dbReference>
<dbReference type="InterPro" id="IPR011990">
    <property type="entry name" value="TPR-like_helical_dom_sf"/>
</dbReference>
<feature type="repeat" description="PPR" evidence="2">
    <location>
        <begin position="470"/>
        <end position="504"/>
    </location>
</feature>
<feature type="coiled-coil region" evidence="3">
    <location>
        <begin position="1341"/>
        <end position="1395"/>
    </location>
</feature>
<keyword evidence="1" id="KW-0677">Repeat</keyword>
<evidence type="ECO:0000256" key="1">
    <source>
        <dbReference type="ARBA" id="ARBA00022737"/>
    </source>
</evidence>
<feature type="repeat" description="PPR" evidence="2">
    <location>
        <begin position="580"/>
        <end position="614"/>
    </location>
</feature>
<feature type="coiled-coil region" evidence="3">
    <location>
        <begin position="1242"/>
        <end position="1274"/>
    </location>
</feature>
<proteinExistence type="predicted"/>
<dbReference type="Pfam" id="PF01535">
    <property type="entry name" value="PPR"/>
    <property type="match status" value="1"/>
</dbReference>
<evidence type="ECO:0000256" key="3">
    <source>
        <dbReference type="SAM" id="Coils"/>
    </source>
</evidence>
<feature type="compositionally biased region" description="Basic residues" evidence="4">
    <location>
        <begin position="1517"/>
        <end position="1529"/>
    </location>
</feature>
<name>A0A8H3U3Q4_VENIN</name>
<feature type="region of interest" description="Disordered" evidence="4">
    <location>
        <begin position="22"/>
        <end position="53"/>
    </location>
</feature>
<gene>
    <name evidence="5" type="ORF">BLS_009963</name>
</gene>
<dbReference type="Proteomes" id="UP000433883">
    <property type="component" value="Unassembled WGS sequence"/>
</dbReference>
<dbReference type="NCBIfam" id="TIGR00756">
    <property type="entry name" value="PPR"/>
    <property type="match status" value="2"/>
</dbReference>
<feature type="compositionally biased region" description="Basic and acidic residues" evidence="4">
    <location>
        <begin position="1471"/>
        <end position="1498"/>
    </location>
</feature>
<protein>
    <submittedName>
        <fullName evidence="5">Uncharacterized protein</fullName>
    </submittedName>
</protein>
<reference evidence="5 6" key="1">
    <citation type="submission" date="2019-11" db="EMBL/GenBank/DDBJ databases">
        <title>Venturia inaequalis Genome Resource.</title>
        <authorList>
            <person name="Lichtner F.J."/>
        </authorList>
    </citation>
    <scope>NUCLEOTIDE SEQUENCE [LARGE SCALE GENOMIC DNA]</scope>
    <source>
        <strain evidence="5">Bline_iso_100314</strain>
    </source>
</reference>
<accession>A0A8H3U3Q4</accession>
<evidence type="ECO:0000256" key="4">
    <source>
        <dbReference type="SAM" id="MobiDB-lite"/>
    </source>
</evidence>
<dbReference type="Gene3D" id="1.25.40.10">
    <property type="entry name" value="Tetratricopeptide repeat domain"/>
    <property type="match status" value="2"/>
</dbReference>
<sequence>MLDFLYPPKTLALMRRISESGPSRRRGFELSGSSRFFSTSGKKDSESQNPSSAQVIASLAGERPNPKYTTVNPLETLKKLLERPLPAHSRSHEYETAWQLYLQLTPEQRTQRVFVSLINHLSFSTRADDYIRSSWLLDQSSFLKSEVRVDRHATQYWGALGQQLRMGNAQGAVEVHENAMRLKAEGYIGTNLLLAQLLQAKEWKYAIAVYSSKMATIADADKDWLRDDRADLWDFVDRLPNLLQLACTLFGKERLGPRSQGRYIQDFLEKLVIKAVVQCLQSNPGPKDCKLIRDLISQLGPEIPGLHDIVMKQLLIVLQHLDLQARNYLDLAQLLADLLESSKATDHYHANAELLFDTAVVMAKSAPLAARSKWWGFSHTQFSNRVSEITEENKLLTGREPLALHRVAMQMHAKLGDVNKVVGLFDELSKGKMRESTALPVLELFATKAEPKHAQDFFERLRGEFQWQPTTRCWNTLLRILARADDMAQGTSYFEEMLISGVRLDAYSYLPILQLYSRRGIVDKIEQLLRMAQSNGVVTDAKMFYYLVVANLEIGDLSAAEQAAKAVIDARKHGHIPGPTTLVWNAILEAYGRQRDWANVMRIYKSMVEENVAPNTQTHAALLEALCNQHKAGGAWKLLQGLQKQNRRDVIPAHYREVMLGFISQRQPLKALTVYDKLCEAGMKPDASIIAVHTRAKSLFEAHDAVPTEADKQIIDAKFNQKFDEVVELAETDPGKGTSEILGGAKEAVAATLIMNYGSANQADNVAKWFDRYMESQEARSEKNLQPMTILRALMTSFLYAGDDAELEKCWNQYLHQAEIFAANVPTRKPGDNNLEAATKPLPLYPSRRHLVSGPLVLYMKSLSSQGKRARIKSTVLSLLDRGWKLDNIAWNEYVRCLVAHTSPGDSPTGEADAARRKLDAEDGVVFEEEKRISETNGAGFDDFPMNIELDEKSAMLEDEHETKFGTEEIQFSPDPKEPDTMARNENVQAAIADFDEYATSKGSLEELAPVPSSSANELGNEAHARSEKTFLGRVESVGPALGSETVTEELSHNSGVEGAAIKIEANLGTTELALLDTVAGSDSIANEDLIGLSQTEGDLKDTKENVGIEEDDPSDLIQDDPSPSDILTAFRVCEQRLMPNFPGWVDKARPLRNSERRGKYAGGLYWMKTENLGRRLYQGLLVPQFETLSLLRDTFNKLERQAFAEEFEEEEVGVFSKEGASIFATTEDKPWDDAAWGLGIEVKAQAEVKRLERLEAKLKMQQEQESRERLQKVILEQGEVPQEVQERDIHVPADTMLEAVKTWAPLTIDAAMLIPALIVPERFGEFEERTAKKIWVRRTIKRWARQLKSNQARIEKLQNLLQAMNATDVDDEKKRETRERLEFFEKELNELESGAITKTFQEGEKKAWLRKVSDREKFTLRQSLSKRKKSDDEYRVAYPTDRKGKALFIFGDGEPPAPEDETWLEKLDQAEEERKADEFRQRELDREFKRQAEEERQALAGGDMFDDDDRSSDRMKRSKRRQAKVAKKKEKEERKEERKEGGGGGGGVVVEDALSLLEKEVK</sequence>
<organism evidence="5 6">
    <name type="scientific">Venturia inaequalis</name>
    <name type="common">Apple scab fungus</name>
    <dbReference type="NCBI Taxonomy" id="5025"/>
    <lineage>
        <taxon>Eukaryota</taxon>
        <taxon>Fungi</taxon>
        <taxon>Dikarya</taxon>
        <taxon>Ascomycota</taxon>
        <taxon>Pezizomycotina</taxon>
        <taxon>Dothideomycetes</taxon>
        <taxon>Pleosporomycetidae</taxon>
        <taxon>Venturiales</taxon>
        <taxon>Venturiaceae</taxon>
        <taxon>Venturia</taxon>
    </lineage>
</organism>
<comment type="caution">
    <text evidence="5">The sequence shown here is derived from an EMBL/GenBank/DDBJ whole genome shotgun (WGS) entry which is preliminary data.</text>
</comment>
<dbReference type="PANTHER" id="PTHR47942">
    <property type="entry name" value="TETRATRICOPEPTIDE REPEAT (TPR)-LIKE SUPERFAMILY PROTEIN-RELATED"/>
    <property type="match status" value="1"/>
</dbReference>
<feature type="compositionally biased region" description="Polar residues" evidence="4">
    <location>
        <begin position="31"/>
        <end position="40"/>
    </location>
</feature>
<keyword evidence="3" id="KW-0175">Coiled coil</keyword>
<dbReference type="Pfam" id="PF13041">
    <property type="entry name" value="PPR_2"/>
    <property type="match status" value="1"/>
</dbReference>